<keyword evidence="5" id="KW-1185">Reference proteome</keyword>
<protein>
    <submittedName>
        <fullName evidence="4">NUDIX hydrolase</fullName>
        <ecNumber evidence="4">3.6.-.-</ecNumber>
    </submittedName>
</protein>
<comment type="cofactor">
    <cofactor evidence="1">
        <name>Mg(2+)</name>
        <dbReference type="ChEBI" id="CHEBI:18420"/>
    </cofactor>
</comment>
<sequence length="188" mass="22017">MQKWKVLERSYLYKTPHGNLRKDKCLIEDKNHIIDAYHVNEFENWVNAVVLTDQEEMVLIKQYRHGAEGFFYEIPAGKTEYRESYEQAIQREVLEETGYQTNTSPIYLGEFFVNPATQNNKVISYLMLHAVKVKEQDLDVGEVIDIFKIPFENVEKLVKTGELQQLFSVTAFCLAKNYLIEINTKGRI</sequence>
<dbReference type="PANTHER" id="PTHR11839">
    <property type="entry name" value="UDP/ADP-SUGAR PYROPHOSPHATASE"/>
    <property type="match status" value="1"/>
</dbReference>
<dbReference type="GO" id="GO:0016787">
    <property type="term" value="F:hydrolase activity"/>
    <property type="evidence" value="ECO:0007669"/>
    <property type="project" value="UniProtKB-KW"/>
</dbReference>
<dbReference type="InterPro" id="IPR015797">
    <property type="entry name" value="NUDIX_hydrolase-like_dom_sf"/>
</dbReference>
<evidence type="ECO:0000256" key="1">
    <source>
        <dbReference type="ARBA" id="ARBA00001946"/>
    </source>
</evidence>
<gene>
    <name evidence="4" type="ORF">ACFSBH_11560</name>
</gene>
<dbReference type="Pfam" id="PF00293">
    <property type="entry name" value="NUDIX"/>
    <property type="match status" value="1"/>
</dbReference>
<name>A0ABW4HT21_9BACI</name>
<dbReference type="EMBL" id="JBHUDE010000049">
    <property type="protein sequence ID" value="MFD1608295.1"/>
    <property type="molecule type" value="Genomic_DNA"/>
</dbReference>
<dbReference type="RefSeq" id="WP_251510426.1">
    <property type="nucleotide sequence ID" value="NZ_JAMBON010000001.1"/>
</dbReference>
<dbReference type="PROSITE" id="PS00893">
    <property type="entry name" value="NUDIX_BOX"/>
    <property type="match status" value="1"/>
</dbReference>
<dbReference type="InterPro" id="IPR020084">
    <property type="entry name" value="NUDIX_hydrolase_CS"/>
</dbReference>
<dbReference type="InterPro" id="IPR000086">
    <property type="entry name" value="NUDIX_hydrolase_dom"/>
</dbReference>
<dbReference type="CDD" id="cd03424">
    <property type="entry name" value="NUDIX_ADPRase_Nudt5_UGPPase_Nudt14"/>
    <property type="match status" value="1"/>
</dbReference>
<keyword evidence="2 4" id="KW-0378">Hydrolase</keyword>
<evidence type="ECO:0000259" key="3">
    <source>
        <dbReference type="PROSITE" id="PS51462"/>
    </source>
</evidence>
<dbReference type="PANTHER" id="PTHR11839:SF18">
    <property type="entry name" value="NUDIX HYDROLASE DOMAIN-CONTAINING PROTEIN"/>
    <property type="match status" value="1"/>
</dbReference>
<comment type="caution">
    <text evidence="4">The sequence shown here is derived from an EMBL/GenBank/DDBJ whole genome shotgun (WGS) entry which is preliminary data.</text>
</comment>
<proteinExistence type="predicted"/>
<organism evidence="4 5">
    <name type="scientific">Oceanobacillus luteolus</name>
    <dbReference type="NCBI Taxonomy" id="1274358"/>
    <lineage>
        <taxon>Bacteria</taxon>
        <taxon>Bacillati</taxon>
        <taxon>Bacillota</taxon>
        <taxon>Bacilli</taxon>
        <taxon>Bacillales</taxon>
        <taxon>Bacillaceae</taxon>
        <taxon>Oceanobacillus</taxon>
    </lineage>
</organism>
<dbReference type="Gene3D" id="3.90.79.10">
    <property type="entry name" value="Nucleoside Triphosphate Pyrophosphohydrolase"/>
    <property type="match status" value="1"/>
</dbReference>
<evidence type="ECO:0000313" key="4">
    <source>
        <dbReference type="EMBL" id="MFD1608295.1"/>
    </source>
</evidence>
<dbReference type="SUPFAM" id="SSF55811">
    <property type="entry name" value="Nudix"/>
    <property type="match status" value="1"/>
</dbReference>
<evidence type="ECO:0000313" key="5">
    <source>
        <dbReference type="Proteomes" id="UP001597221"/>
    </source>
</evidence>
<feature type="domain" description="Nudix hydrolase" evidence="3">
    <location>
        <begin position="41"/>
        <end position="171"/>
    </location>
</feature>
<dbReference type="PROSITE" id="PS51462">
    <property type="entry name" value="NUDIX"/>
    <property type="match status" value="1"/>
</dbReference>
<evidence type="ECO:0000256" key="2">
    <source>
        <dbReference type="ARBA" id="ARBA00022801"/>
    </source>
</evidence>
<dbReference type="EC" id="3.6.-.-" evidence="4"/>
<reference evidence="5" key="1">
    <citation type="journal article" date="2019" name="Int. J. Syst. Evol. Microbiol.">
        <title>The Global Catalogue of Microorganisms (GCM) 10K type strain sequencing project: providing services to taxonomists for standard genome sequencing and annotation.</title>
        <authorList>
            <consortium name="The Broad Institute Genomics Platform"/>
            <consortium name="The Broad Institute Genome Sequencing Center for Infectious Disease"/>
            <person name="Wu L."/>
            <person name="Ma J."/>
        </authorList>
    </citation>
    <scope>NUCLEOTIDE SEQUENCE [LARGE SCALE GENOMIC DNA]</scope>
    <source>
        <strain evidence="5">CGMCC 1.12376</strain>
    </source>
</reference>
<accession>A0ABW4HT21</accession>
<dbReference type="Proteomes" id="UP001597221">
    <property type="component" value="Unassembled WGS sequence"/>
</dbReference>